<evidence type="ECO:0000313" key="2">
    <source>
        <dbReference type="Proteomes" id="UP001530377"/>
    </source>
</evidence>
<reference evidence="1 2" key="1">
    <citation type="submission" date="2024-10" db="EMBL/GenBank/DDBJ databases">
        <title>Updated reference genomes for cyclostephanoid diatoms.</title>
        <authorList>
            <person name="Roberts W.R."/>
            <person name="Alverson A.J."/>
        </authorList>
    </citation>
    <scope>NUCLEOTIDE SEQUENCE [LARGE SCALE GENOMIC DNA]</scope>
    <source>
        <strain evidence="1 2">AJA228-03</strain>
    </source>
</reference>
<name>A0ABD3R3B1_9STRA</name>
<evidence type="ECO:0000313" key="1">
    <source>
        <dbReference type="EMBL" id="KAL3806071.1"/>
    </source>
</evidence>
<organism evidence="1 2">
    <name type="scientific">Cyclostephanos tholiformis</name>
    <dbReference type="NCBI Taxonomy" id="382380"/>
    <lineage>
        <taxon>Eukaryota</taxon>
        <taxon>Sar</taxon>
        <taxon>Stramenopiles</taxon>
        <taxon>Ochrophyta</taxon>
        <taxon>Bacillariophyta</taxon>
        <taxon>Coscinodiscophyceae</taxon>
        <taxon>Thalassiosirophycidae</taxon>
        <taxon>Stephanodiscales</taxon>
        <taxon>Stephanodiscaceae</taxon>
        <taxon>Cyclostephanos</taxon>
    </lineage>
</organism>
<dbReference type="AlphaFoldDB" id="A0ABD3R3B1"/>
<accession>A0ABD3R3B1</accession>
<proteinExistence type="predicted"/>
<gene>
    <name evidence="1" type="ORF">ACHAXA_011713</name>
</gene>
<dbReference type="EMBL" id="JALLPB020000898">
    <property type="protein sequence ID" value="KAL3806071.1"/>
    <property type="molecule type" value="Genomic_DNA"/>
</dbReference>
<keyword evidence="2" id="KW-1185">Reference proteome</keyword>
<comment type="caution">
    <text evidence="1">The sequence shown here is derived from an EMBL/GenBank/DDBJ whole genome shotgun (WGS) entry which is preliminary data.</text>
</comment>
<protein>
    <submittedName>
        <fullName evidence="1">Uncharacterized protein</fullName>
    </submittedName>
</protein>
<dbReference type="Proteomes" id="UP001530377">
    <property type="component" value="Unassembled WGS sequence"/>
</dbReference>
<sequence>MHQDYTFPSYVHLQCSCPWKPPEAWKRVVYIEVPKGLRQWKLQQDEDGVHYKDDISLATSSTKFDLTVALLIKRHVSLQFENQQQVSTLTVKSSFDNGRLANVISYVLCKLGHPVVNDRFGKKSILVFVKEIEKFSTATSLHRMLLLECQG</sequence>